<sequence length="298" mass="34072">MIRRFVMFVFVFLTAAQLRAQDLNARVQILSTQIQNTNKRSFDALESTIREFLNNRKWSADALQPRERIDCSFVINITWYDGSSQFLADAQIQSSRPIYGTTYNSTLLNISDKDFGFTYAEGQPLDYSDQNFINNLSSLLAFYAYTIVGMDYDSFSRYSGTPYYVKALGVVNNAQNASFPGWKAFESLKNRYWLSENLNNKAFNPIREVLYDYHRNGLDIMAGNQAKGRKEIIGLLPQLQKIDKQKQGAMLNQVFFTAKADELVNIIGSADPQDKVKAYNQLVELDPANLAKYQALRK</sequence>
<keyword evidence="1" id="KW-0175">Coiled coil</keyword>
<accession>A0A7K1XUU1</accession>
<name>A0A7K1XUU1_9SPHI</name>
<dbReference type="EMBL" id="WVHS01000001">
    <property type="protein sequence ID" value="MXV14740.1"/>
    <property type="molecule type" value="Genomic_DNA"/>
</dbReference>
<keyword evidence="2" id="KW-0732">Signal</keyword>
<dbReference type="InterPro" id="IPR032274">
    <property type="entry name" value="DUF4835"/>
</dbReference>
<evidence type="ECO:0000313" key="3">
    <source>
        <dbReference type="EMBL" id="MXV14740.1"/>
    </source>
</evidence>
<organism evidence="3 4">
    <name type="scientific">Hufsiella ginkgonis</name>
    <dbReference type="NCBI Taxonomy" id="2695274"/>
    <lineage>
        <taxon>Bacteria</taxon>
        <taxon>Pseudomonadati</taxon>
        <taxon>Bacteroidota</taxon>
        <taxon>Sphingobacteriia</taxon>
        <taxon>Sphingobacteriales</taxon>
        <taxon>Sphingobacteriaceae</taxon>
        <taxon>Hufsiella</taxon>
    </lineage>
</organism>
<feature type="chain" id="PRO_5029506660" evidence="2">
    <location>
        <begin position="21"/>
        <end position="298"/>
    </location>
</feature>
<evidence type="ECO:0000256" key="1">
    <source>
        <dbReference type="SAM" id="Coils"/>
    </source>
</evidence>
<proteinExistence type="predicted"/>
<dbReference type="RefSeq" id="WP_160905692.1">
    <property type="nucleotide sequence ID" value="NZ_WVHS01000001.1"/>
</dbReference>
<protein>
    <submittedName>
        <fullName evidence="3">DUF4835 family protein</fullName>
    </submittedName>
</protein>
<gene>
    <name evidence="3" type="ORF">GS398_05475</name>
</gene>
<dbReference type="AlphaFoldDB" id="A0A7K1XUU1"/>
<dbReference type="Pfam" id="PF16119">
    <property type="entry name" value="DUF4835"/>
    <property type="match status" value="1"/>
</dbReference>
<feature type="signal peptide" evidence="2">
    <location>
        <begin position="1"/>
        <end position="20"/>
    </location>
</feature>
<comment type="caution">
    <text evidence="3">The sequence shown here is derived from an EMBL/GenBank/DDBJ whole genome shotgun (WGS) entry which is preliminary data.</text>
</comment>
<evidence type="ECO:0000256" key="2">
    <source>
        <dbReference type="SAM" id="SignalP"/>
    </source>
</evidence>
<feature type="coiled-coil region" evidence="1">
    <location>
        <begin position="13"/>
        <end position="40"/>
    </location>
</feature>
<keyword evidence="4" id="KW-1185">Reference proteome</keyword>
<dbReference type="Proteomes" id="UP000451233">
    <property type="component" value="Unassembled WGS sequence"/>
</dbReference>
<evidence type="ECO:0000313" key="4">
    <source>
        <dbReference type="Proteomes" id="UP000451233"/>
    </source>
</evidence>
<reference evidence="3 4" key="1">
    <citation type="submission" date="2019-11" db="EMBL/GenBank/DDBJ databases">
        <title>Pedobacter sp. HMF7056 Genome sequencing and assembly.</title>
        <authorList>
            <person name="Kang H."/>
            <person name="Kim H."/>
            <person name="Joh K."/>
        </authorList>
    </citation>
    <scope>NUCLEOTIDE SEQUENCE [LARGE SCALE GENOMIC DNA]</scope>
    <source>
        <strain evidence="3 4">HMF7056</strain>
    </source>
</reference>